<keyword evidence="3" id="KW-1185">Reference proteome</keyword>
<feature type="compositionally biased region" description="Low complexity" evidence="1">
    <location>
        <begin position="48"/>
        <end position="69"/>
    </location>
</feature>
<evidence type="ECO:0000313" key="3">
    <source>
        <dbReference type="Proteomes" id="UP000466345"/>
    </source>
</evidence>
<protein>
    <submittedName>
        <fullName evidence="2">Uncharacterized protein</fullName>
    </submittedName>
</protein>
<name>A0A7K0CI42_9ACTN</name>
<dbReference type="Proteomes" id="UP000466345">
    <property type="component" value="Unassembled WGS sequence"/>
</dbReference>
<comment type="caution">
    <text evidence="2">The sequence shown here is derived from an EMBL/GenBank/DDBJ whole genome shotgun (WGS) entry which is preliminary data.</text>
</comment>
<reference evidence="2 3" key="1">
    <citation type="submission" date="2019-10" db="EMBL/GenBank/DDBJ databases">
        <title>Streptomyces smaragdinus sp. nov. and Streptomyces fabii sp. nov., isolated from the gut of fungus growing-termite Macrotermes natalensis.</title>
        <authorList>
            <person name="Schwitalla J."/>
            <person name="Benndorf R."/>
            <person name="Martin K."/>
            <person name="De Beer W."/>
            <person name="Kaster A.-K."/>
            <person name="Vollmers J."/>
            <person name="Poulsen M."/>
            <person name="Beemelmanns C."/>
        </authorList>
    </citation>
    <scope>NUCLEOTIDE SEQUENCE [LARGE SCALE GENOMIC DNA]</scope>
    <source>
        <strain evidence="2 3">RB5</strain>
    </source>
</reference>
<sequence length="69" mass="7611">MTDFPEITGRGEYDLLAVRTETALTERTRPGGESGEFEPYVHNPAAITRHPASSAPPRRRPTTSTRTCP</sequence>
<evidence type="ECO:0000313" key="2">
    <source>
        <dbReference type="EMBL" id="MQY13003.1"/>
    </source>
</evidence>
<gene>
    <name evidence="2" type="ORF">SRB5_31430</name>
</gene>
<dbReference type="AlphaFoldDB" id="A0A7K0CI42"/>
<evidence type="ECO:0000256" key="1">
    <source>
        <dbReference type="SAM" id="MobiDB-lite"/>
    </source>
</evidence>
<dbReference type="OrthoDB" id="7854965at2"/>
<organism evidence="2 3">
    <name type="scientific">Streptomyces smaragdinus</name>
    <dbReference type="NCBI Taxonomy" id="2585196"/>
    <lineage>
        <taxon>Bacteria</taxon>
        <taxon>Bacillati</taxon>
        <taxon>Actinomycetota</taxon>
        <taxon>Actinomycetes</taxon>
        <taxon>Kitasatosporales</taxon>
        <taxon>Streptomycetaceae</taxon>
        <taxon>Streptomyces</taxon>
    </lineage>
</organism>
<proteinExistence type="predicted"/>
<dbReference type="EMBL" id="WEGJ01000010">
    <property type="protein sequence ID" value="MQY13003.1"/>
    <property type="molecule type" value="Genomic_DNA"/>
</dbReference>
<feature type="region of interest" description="Disordered" evidence="1">
    <location>
        <begin position="25"/>
        <end position="69"/>
    </location>
</feature>
<accession>A0A7K0CI42</accession>